<accession>A0A4P7D089</accession>
<gene>
    <name evidence="2" type="ORF">E1956_26090</name>
</gene>
<dbReference type="EMBL" id="CP038149">
    <property type="protein sequence ID" value="QBR00507.1"/>
    <property type="molecule type" value="Genomic_DNA"/>
</dbReference>
<name>A0A4P7D089_9BURK</name>
<dbReference type="AlphaFoldDB" id="A0A4P7D089"/>
<dbReference type="Pfam" id="PF11005">
    <property type="entry name" value="DUF2844"/>
    <property type="match status" value="1"/>
</dbReference>
<dbReference type="Proteomes" id="UP000295727">
    <property type="component" value="Chromosome 2"/>
</dbReference>
<evidence type="ECO:0000313" key="2">
    <source>
        <dbReference type="EMBL" id="QBR00507.1"/>
    </source>
</evidence>
<dbReference type="KEGG" id="ppai:E1956_26090"/>
<keyword evidence="3" id="KW-1185">Reference proteome</keyword>
<proteinExistence type="predicted"/>
<dbReference type="OrthoDB" id="7561239at2"/>
<feature type="signal peptide" evidence="1">
    <location>
        <begin position="1"/>
        <end position="22"/>
    </location>
</feature>
<dbReference type="InterPro" id="IPR021267">
    <property type="entry name" value="DUF2844"/>
</dbReference>
<feature type="chain" id="PRO_5020186621" evidence="1">
    <location>
        <begin position="23"/>
        <end position="155"/>
    </location>
</feature>
<sequence length="155" mass="15788">MKGILTLSVAAAIGLAAVPAWAALGGAPAFPQAQRTPGTRVMAAASSVAVPWTVTTTTLDTGTVIHEYLDANGTVFAVSWRGPRVGSLDTLLGSYFPSWQKGLAAAHAARGGGYGPVAVHQDDLVVETGGHMGALTGRAWLPKALPLGMSADQIQ</sequence>
<dbReference type="RefSeq" id="WP_134754213.1">
    <property type="nucleotide sequence ID" value="NZ_CP038149.1"/>
</dbReference>
<keyword evidence="1" id="KW-0732">Signal</keyword>
<protein>
    <submittedName>
        <fullName evidence="2">DUF2844 domain-containing protein</fullName>
    </submittedName>
</protein>
<organism evidence="2 3">
    <name type="scientific">Paraburkholderia pallida</name>
    <dbReference type="NCBI Taxonomy" id="2547399"/>
    <lineage>
        <taxon>Bacteria</taxon>
        <taxon>Pseudomonadati</taxon>
        <taxon>Pseudomonadota</taxon>
        <taxon>Betaproteobacteria</taxon>
        <taxon>Burkholderiales</taxon>
        <taxon>Burkholderiaceae</taxon>
        <taxon>Paraburkholderia</taxon>
    </lineage>
</organism>
<evidence type="ECO:0000256" key="1">
    <source>
        <dbReference type="SAM" id="SignalP"/>
    </source>
</evidence>
<reference evidence="2 3" key="1">
    <citation type="submission" date="2019-03" db="EMBL/GenBank/DDBJ databases">
        <title>Paraburkholderia sp. 7MH5, isolated from subtropical forest soil.</title>
        <authorList>
            <person name="Gao Z.-H."/>
            <person name="Qiu L.-H."/>
        </authorList>
    </citation>
    <scope>NUCLEOTIDE SEQUENCE [LARGE SCALE GENOMIC DNA]</scope>
    <source>
        <strain evidence="2 3">7MH5</strain>
    </source>
</reference>
<evidence type="ECO:0000313" key="3">
    <source>
        <dbReference type="Proteomes" id="UP000295727"/>
    </source>
</evidence>